<protein>
    <submittedName>
        <fullName evidence="1">Uncharacterized protein</fullName>
    </submittedName>
</protein>
<gene>
    <name evidence="1" type="ORF">U2F25_31265</name>
</gene>
<comment type="caution">
    <text evidence="1">The sequence shown here is derived from an EMBL/GenBank/DDBJ whole genome shotgun (WGS) entry which is preliminary data.</text>
</comment>
<organism evidence="1 2">
    <name type="scientific">Micromonospora sicca</name>
    <dbReference type="NCBI Taxonomy" id="2202420"/>
    <lineage>
        <taxon>Bacteria</taxon>
        <taxon>Bacillati</taxon>
        <taxon>Actinomycetota</taxon>
        <taxon>Actinomycetes</taxon>
        <taxon>Micromonosporales</taxon>
        <taxon>Micromonosporaceae</taxon>
        <taxon>Micromonospora</taxon>
    </lineage>
</organism>
<dbReference type="Proteomes" id="UP001290101">
    <property type="component" value="Unassembled WGS sequence"/>
</dbReference>
<dbReference type="RefSeq" id="WP_322443410.1">
    <property type="nucleotide sequence ID" value="NZ_JAXOTQ010000055.1"/>
</dbReference>
<name>A0ABU5JMV6_9ACTN</name>
<accession>A0ABU5JMV6</accession>
<proteinExistence type="predicted"/>
<keyword evidence="2" id="KW-1185">Reference proteome</keyword>
<dbReference type="InterPro" id="IPR045677">
    <property type="entry name" value="DUF6197"/>
</dbReference>
<evidence type="ECO:0000313" key="1">
    <source>
        <dbReference type="EMBL" id="MDZ5493891.1"/>
    </source>
</evidence>
<dbReference type="Pfam" id="PF19698">
    <property type="entry name" value="DUF6197"/>
    <property type="match status" value="1"/>
</dbReference>
<sequence>MNPTQKQPHPGALADLTPADILRCAARYLELHGWTQGVYYRVTHDTPFPPACAAGAIGMAAHGRCIWLPHDVKSKPGARDYTRALDALSDFLDLNEPQPRETEDDDPTCPLSWNDRPGQTAEQVIATLLAAADNYDWDHATEDDLESYAEHAYSNEQLPTLNGFLAWLGAR</sequence>
<dbReference type="EMBL" id="JAXOTQ010000055">
    <property type="protein sequence ID" value="MDZ5493891.1"/>
    <property type="molecule type" value="Genomic_DNA"/>
</dbReference>
<reference evidence="1 2" key="1">
    <citation type="submission" date="2023-12" db="EMBL/GenBank/DDBJ databases">
        <title>Micromonospora sp. nov., isolated from Atacama Desert.</title>
        <authorList>
            <person name="Carro L."/>
            <person name="Golinska P."/>
            <person name="Klenk H.-P."/>
            <person name="Goodfellow M."/>
        </authorList>
    </citation>
    <scope>NUCLEOTIDE SEQUENCE [LARGE SCALE GENOMIC DNA]</scope>
    <source>
        <strain evidence="1 2">4G53</strain>
    </source>
</reference>
<evidence type="ECO:0000313" key="2">
    <source>
        <dbReference type="Proteomes" id="UP001290101"/>
    </source>
</evidence>